<comment type="caution">
    <text evidence="1">The sequence shown here is derived from an EMBL/GenBank/DDBJ whole genome shotgun (WGS) entry which is preliminary data.</text>
</comment>
<gene>
    <name evidence="1" type="ORF">LEP1GSC115_0039</name>
</gene>
<accession>N1UKM1</accession>
<dbReference type="EMBL" id="AHNY02000073">
    <property type="protein sequence ID" value="EMY26828.1"/>
    <property type="molecule type" value="Genomic_DNA"/>
</dbReference>
<evidence type="ECO:0000313" key="2">
    <source>
        <dbReference type="Proteomes" id="UP000012220"/>
    </source>
</evidence>
<sequence length="196" mass="22863">MVLAVIPILMIGTFVYEVKQIQSEIHRVVWMRARVTQDYIRRISNQTRALKLSISHSMDYYEDSILDKRVLHKFKKYSSLKIFGNKNQIKTNSSTSEFLATSASITPFFLREVEAALGLGGQFETLVETETQSEVVWAYYLSAQKFLYFAPTLKPYKDILMKVFIKDLFGFRQLLKRILSVNKSYRSFTMILVDKD</sequence>
<reference evidence="1 2" key="1">
    <citation type="submission" date="2013-02" db="EMBL/GenBank/DDBJ databases">
        <authorList>
            <person name="Harkins D.M."/>
            <person name="Durkin A.S."/>
            <person name="Brinkac L.M."/>
            <person name="Haft D.H."/>
            <person name="Selengut J.D."/>
            <person name="Sanka R."/>
            <person name="DePew J."/>
            <person name="Purushe J."/>
            <person name="Picardeau M."/>
            <person name="Werts C."/>
            <person name="Goarant C."/>
            <person name="Vinetz J.M."/>
            <person name="Sutton G.G."/>
            <person name="Nierman W.C."/>
            <person name="Fouts D.E."/>
        </authorList>
    </citation>
    <scope>NUCLEOTIDE SEQUENCE [LARGE SCALE GENOMIC DNA]</scope>
    <source>
        <strain evidence="1 2">200703203</strain>
    </source>
</reference>
<evidence type="ECO:0000313" key="1">
    <source>
        <dbReference type="EMBL" id="EMY26828.1"/>
    </source>
</evidence>
<name>N1UKM1_LEPIR</name>
<dbReference type="Proteomes" id="UP000012220">
    <property type="component" value="Unassembled WGS sequence"/>
</dbReference>
<protein>
    <submittedName>
        <fullName evidence="1">Uncharacterized protein</fullName>
    </submittedName>
</protein>
<dbReference type="AlphaFoldDB" id="N1UKM1"/>
<proteinExistence type="predicted"/>
<dbReference type="BioCyc" id="LINT1085541:G11IQ-5621-MONOMER"/>
<organism evidence="1 2">
    <name type="scientific">Leptospira interrogans serovar Australis str. 200703203</name>
    <dbReference type="NCBI Taxonomy" id="1085541"/>
    <lineage>
        <taxon>Bacteria</taxon>
        <taxon>Pseudomonadati</taxon>
        <taxon>Spirochaetota</taxon>
        <taxon>Spirochaetia</taxon>
        <taxon>Leptospirales</taxon>
        <taxon>Leptospiraceae</taxon>
        <taxon>Leptospira</taxon>
    </lineage>
</organism>